<dbReference type="GO" id="GO:0016887">
    <property type="term" value="F:ATP hydrolysis activity"/>
    <property type="evidence" value="ECO:0007669"/>
    <property type="project" value="InterPro"/>
</dbReference>
<dbReference type="InterPro" id="IPR011527">
    <property type="entry name" value="ABC1_TM_dom"/>
</dbReference>
<dbReference type="InterPro" id="IPR003439">
    <property type="entry name" value="ABC_transporter-like_ATP-bd"/>
</dbReference>
<keyword evidence="3" id="KW-0813">Transport</keyword>
<dbReference type="PANTHER" id="PTHR24221">
    <property type="entry name" value="ATP-BINDING CASSETTE SUB-FAMILY B"/>
    <property type="match status" value="1"/>
</dbReference>
<keyword evidence="15" id="KW-1185">Reference proteome</keyword>
<dbReference type="CDD" id="cd03249">
    <property type="entry name" value="ABC_MTABC3_MDL1_MDL2"/>
    <property type="match status" value="1"/>
</dbReference>
<dbReference type="InterPro" id="IPR039421">
    <property type="entry name" value="Type_1_exporter"/>
</dbReference>
<dbReference type="GO" id="GO:0140359">
    <property type="term" value="F:ABC-type transporter activity"/>
    <property type="evidence" value="ECO:0007669"/>
    <property type="project" value="InterPro"/>
</dbReference>
<comment type="caution">
    <text evidence="14">The sequence shown here is derived from an EMBL/GenBank/DDBJ whole genome shotgun (WGS) entry which is preliminary data.</text>
</comment>
<dbReference type="PROSITE" id="PS00211">
    <property type="entry name" value="ABC_TRANSPORTER_1"/>
    <property type="match status" value="2"/>
</dbReference>
<keyword evidence="8 11" id="KW-1133">Transmembrane helix</keyword>
<accession>A0AAV5TFM6</accession>
<dbReference type="GO" id="GO:0016020">
    <property type="term" value="C:membrane"/>
    <property type="evidence" value="ECO:0007669"/>
    <property type="project" value="UniProtKB-SubCell"/>
</dbReference>
<gene>
    <name evidence="14" type="ORF">PENTCL1PPCAC_14419</name>
</gene>
<feature type="domain" description="ABC transporter" evidence="12">
    <location>
        <begin position="952"/>
        <end position="1188"/>
    </location>
</feature>
<keyword evidence="4 11" id="KW-0812">Transmembrane</keyword>
<dbReference type="Pfam" id="PF00005">
    <property type="entry name" value="ABC_tran"/>
    <property type="match status" value="2"/>
</dbReference>
<dbReference type="SUPFAM" id="SSF52540">
    <property type="entry name" value="P-loop containing nucleoside triphosphate hydrolases"/>
    <property type="match status" value="2"/>
</dbReference>
<dbReference type="EMBL" id="BTSX01000004">
    <property type="protein sequence ID" value="GMS92244.1"/>
    <property type="molecule type" value="Genomic_DNA"/>
</dbReference>
<feature type="transmembrane region" description="Helical" evidence="11">
    <location>
        <begin position="671"/>
        <end position="688"/>
    </location>
</feature>
<name>A0AAV5TFM6_9BILA</name>
<dbReference type="SUPFAM" id="SSF90123">
    <property type="entry name" value="ABC transporter transmembrane region"/>
    <property type="match status" value="2"/>
</dbReference>
<dbReference type="InterPro" id="IPR017871">
    <property type="entry name" value="ABC_transporter-like_CS"/>
</dbReference>
<evidence type="ECO:0000256" key="9">
    <source>
        <dbReference type="ARBA" id="ARBA00023136"/>
    </source>
</evidence>
<feature type="transmembrane region" description="Helical" evidence="11">
    <location>
        <begin position="753"/>
        <end position="772"/>
    </location>
</feature>
<evidence type="ECO:0000256" key="3">
    <source>
        <dbReference type="ARBA" id="ARBA00022448"/>
    </source>
</evidence>
<evidence type="ECO:0000256" key="1">
    <source>
        <dbReference type="ARBA" id="ARBA00004141"/>
    </source>
</evidence>
<dbReference type="PANTHER" id="PTHR24221:SF617">
    <property type="entry name" value="P-GLYCOPROTEIN RELATED"/>
    <property type="match status" value="1"/>
</dbReference>
<keyword evidence="7" id="KW-0067">ATP-binding</keyword>
<evidence type="ECO:0008006" key="16">
    <source>
        <dbReference type="Google" id="ProtNLM"/>
    </source>
</evidence>
<feature type="non-terminal residue" evidence="14">
    <location>
        <position position="1191"/>
    </location>
</feature>
<dbReference type="PROSITE" id="PS50893">
    <property type="entry name" value="ABC_TRANSPORTER_2"/>
    <property type="match status" value="2"/>
</dbReference>
<dbReference type="FunFam" id="3.40.50.300:FF:000240">
    <property type="entry name" value="ABC transporter B family member 20"/>
    <property type="match status" value="1"/>
</dbReference>
<protein>
    <recommendedName>
        <fullName evidence="16">ABC transporter ATP-binding protein</fullName>
    </recommendedName>
</protein>
<dbReference type="GO" id="GO:0005524">
    <property type="term" value="F:ATP binding"/>
    <property type="evidence" value="ECO:0007669"/>
    <property type="project" value="UniProtKB-KW"/>
</dbReference>
<keyword evidence="5" id="KW-0677">Repeat</keyword>
<dbReference type="Pfam" id="PF00664">
    <property type="entry name" value="ABC_membrane"/>
    <property type="match status" value="2"/>
</dbReference>
<comment type="subcellular location">
    <subcellularLocation>
        <location evidence="1">Membrane</location>
        <topology evidence="1">Multi-pass membrane protein</topology>
    </subcellularLocation>
</comment>
<dbReference type="Gene3D" id="3.40.50.300">
    <property type="entry name" value="P-loop containing nucleotide triphosphate hydrolases"/>
    <property type="match status" value="2"/>
</dbReference>
<feature type="transmembrane region" description="Helical" evidence="11">
    <location>
        <begin position="778"/>
        <end position="795"/>
    </location>
</feature>
<evidence type="ECO:0000256" key="11">
    <source>
        <dbReference type="SAM" id="Phobius"/>
    </source>
</evidence>
<feature type="transmembrane region" description="Helical" evidence="11">
    <location>
        <begin position="867"/>
        <end position="887"/>
    </location>
</feature>
<dbReference type="Gene3D" id="1.20.1560.10">
    <property type="entry name" value="ABC transporter type 1, transmembrane domain"/>
    <property type="match status" value="1"/>
</dbReference>
<feature type="domain" description="ABC transmembrane type-1" evidence="13">
    <location>
        <begin position="13"/>
        <end position="302"/>
    </location>
</feature>
<evidence type="ECO:0000313" key="14">
    <source>
        <dbReference type="EMBL" id="GMS92244.1"/>
    </source>
</evidence>
<feature type="transmembrane region" description="Helical" evidence="11">
    <location>
        <begin position="12"/>
        <end position="32"/>
    </location>
</feature>
<keyword evidence="10" id="KW-0325">Glycoprotein</keyword>
<evidence type="ECO:0000256" key="8">
    <source>
        <dbReference type="ARBA" id="ARBA00022989"/>
    </source>
</evidence>
<dbReference type="FunFam" id="3.40.50.300:FF:002283">
    <property type="entry name" value="p-GlycoProtein related"/>
    <property type="match status" value="1"/>
</dbReference>
<evidence type="ECO:0000256" key="4">
    <source>
        <dbReference type="ARBA" id="ARBA00022692"/>
    </source>
</evidence>
<evidence type="ECO:0000313" key="15">
    <source>
        <dbReference type="Proteomes" id="UP001432027"/>
    </source>
</evidence>
<organism evidence="14 15">
    <name type="scientific">Pristionchus entomophagus</name>
    <dbReference type="NCBI Taxonomy" id="358040"/>
    <lineage>
        <taxon>Eukaryota</taxon>
        <taxon>Metazoa</taxon>
        <taxon>Ecdysozoa</taxon>
        <taxon>Nematoda</taxon>
        <taxon>Chromadorea</taxon>
        <taxon>Rhabditida</taxon>
        <taxon>Rhabditina</taxon>
        <taxon>Diplogasteromorpha</taxon>
        <taxon>Diplogasteroidea</taxon>
        <taxon>Neodiplogasteridae</taxon>
        <taxon>Pristionchus</taxon>
    </lineage>
</organism>
<feature type="non-terminal residue" evidence="14">
    <location>
        <position position="1"/>
    </location>
</feature>
<evidence type="ECO:0000256" key="6">
    <source>
        <dbReference type="ARBA" id="ARBA00022741"/>
    </source>
</evidence>
<dbReference type="InterPro" id="IPR036640">
    <property type="entry name" value="ABC1_TM_sf"/>
</dbReference>
<feature type="transmembrane region" description="Helical" evidence="11">
    <location>
        <begin position="134"/>
        <end position="154"/>
    </location>
</feature>
<keyword evidence="6" id="KW-0547">Nucleotide-binding</keyword>
<dbReference type="AlphaFoldDB" id="A0AAV5TFM6"/>
<comment type="similarity">
    <text evidence="2">Belongs to the ABC transporter superfamily. ABCB family. Multidrug resistance exporter (TC 3.A.1.201) subfamily.</text>
</comment>
<evidence type="ECO:0000256" key="7">
    <source>
        <dbReference type="ARBA" id="ARBA00022840"/>
    </source>
</evidence>
<proteinExistence type="inferred from homology"/>
<dbReference type="InterPro" id="IPR027417">
    <property type="entry name" value="P-loop_NTPase"/>
</dbReference>
<feature type="domain" description="ABC transporter" evidence="12">
    <location>
        <begin position="338"/>
        <end position="572"/>
    </location>
</feature>
<dbReference type="PROSITE" id="PS50929">
    <property type="entry name" value="ABC_TM1F"/>
    <property type="match status" value="2"/>
</dbReference>
<evidence type="ECO:0000256" key="2">
    <source>
        <dbReference type="ARBA" id="ARBA00007577"/>
    </source>
</evidence>
<sequence>FRFASRGDICTYFIACFLTCLIGLIFPCYIYVISRVTTIYVDEKSPIGNDDFLWRVEKLASLYCLGFFLAFFLEFFQQYLLTRTSERIAQKCRSAIVSAILSRDTLNFDASSGELSSQLSSHVDRMKEGLGERIGLFIKSLATFVSCCTVSFIIDWKTTLFLVWSGPIYLISTTLIPKLSKKSTEKTLKVSEEANGIAEECILNVKTVASCNGQNQMIERYAVTLASGVGAAVRAAFASGLLDATANFCYFSFNSFGLWYATIAYHEGRVASAGDVFAVVYLALAGTNNFSRLGPNIVAVVKARIAAAKIYETIDSAKTQSVEDIVHLLDPSRTDLHVEFRNVSFSFPSRSQPVLESLSFDLEPGMSIGLVGKSGCGKSTTIKLLTRFLDTGCGQILLDGVTLDKYDKKKWRQMMGVVSQEPCLFSGSIRENICLGRPFTDDEVERACRTAYAHDFIKALDKGYDTMIGSSGVSLSGGQKQRIGIARAIVSNPRLLLLDEATSALDTKSERIVQEALDNAAQGRSTIVIAHRLSTIKNVDQVIVMESGKVVERGGYNELRTKPDGIFARMVTEQAMERRKSRDVAHQEDSLDESFEAVHADDPEVEIIAEQIQEQMFPSMAGGLLALLSRNKGKTAIVLFIGLLRGVASPLFALRYLFVFGSLEDDDYQTLLYWLMVGTMAVGVYNFFMQLFSQPICHYLAETAMNDLRVSCIRSLLHRPIAYFDRSSTSPAACAVLLSQQPPMAMSMIDNKLAIVVDGLFGCIALLLLTFIVCFPAGFIGIFYLVFYLMVLILFEKFCDRAYKEAVNADKSGEVAMEIFDNVATIQQIAVEIHFQEKFDEIMMRREAPLDRKIRYQSIVHATNESIFFFFDFLATAIGVYFVYLGYYTPKMLFLAENLLSTVGFKTFTMSESFKEMVSASSASKLVFSLIDPELDKDEETPLTQFVSEGNLKGDSLSFSYPSQPNRRVLNGVSFKVDQARSLAFVGPSGGGKSTIVNLLERFYDPISGQLVLDDTPFTSLTPFQLRSNIALVSQEPILFRGTITDNIRLGVEGVSDEYVRAACKLANAAEFIQDFPEGYDTLVGEKGRSLSGGQKQRIAIARALVRNPKVIILDEATSALDTQSEKVVRVALESSAHGRTSVMIAHRLDTIRHCDEICFVQGGRIVERGSHSELISRRGKYWEMMEQQRL</sequence>
<feature type="domain" description="ABC transmembrane type-1" evidence="13">
    <location>
        <begin position="636"/>
        <end position="919"/>
    </location>
</feature>
<evidence type="ECO:0000259" key="13">
    <source>
        <dbReference type="PROSITE" id="PS50929"/>
    </source>
</evidence>
<evidence type="ECO:0000256" key="5">
    <source>
        <dbReference type="ARBA" id="ARBA00022737"/>
    </source>
</evidence>
<evidence type="ECO:0000256" key="10">
    <source>
        <dbReference type="ARBA" id="ARBA00023180"/>
    </source>
</evidence>
<feature type="transmembrane region" description="Helical" evidence="11">
    <location>
        <begin position="60"/>
        <end position="81"/>
    </location>
</feature>
<dbReference type="Proteomes" id="UP001432027">
    <property type="component" value="Unassembled WGS sequence"/>
</dbReference>
<evidence type="ECO:0000259" key="12">
    <source>
        <dbReference type="PROSITE" id="PS50893"/>
    </source>
</evidence>
<dbReference type="SMART" id="SM00382">
    <property type="entry name" value="AAA"/>
    <property type="match status" value="2"/>
</dbReference>
<feature type="transmembrane region" description="Helical" evidence="11">
    <location>
        <begin position="637"/>
        <end position="659"/>
    </location>
</feature>
<dbReference type="InterPro" id="IPR003593">
    <property type="entry name" value="AAA+_ATPase"/>
</dbReference>
<dbReference type="CDD" id="cd18577">
    <property type="entry name" value="ABC_6TM_Pgp_ABCB1_D1_like"/>
    <property type="match status" value="1"/>
</dbReference>
<reference evidence="14" key="1">
    <citation type="submission" date="2023-10" db="EMBL/GenBank/DDBJ databases">
        <title>Genome assembly of Pristionchus species.</title>
        <authorList>
            <person name="Yoshida K."/>
            <person name="Sommer R.J."/>
        </authorList>
    </citation>
    <scope>NUCLEOTIDE SEQUENCE</scope>
    <source>
        <strain evidence="14">RS0144</strain>
    </source>
</reference>
<feature type="transmembrane region" description="Helical" evidence="11">
    <location>
        <begin position="160"/>
        <end position="179"/>
    </location>
</feature>
<keyword evidence="9 11" id="KW-0472">Membrane</keyword>